<evidence type="ECO:0000313" key="4">
    <source>
        <dbReference type="Proteomes" id="UP001501251"/>
    </source>
</evidence>
<sequence length="237" mass="26323">MSRRDPRGDHHDRYGRHGRFGGRPPSRAGLLVRLWRWRTEVILLATASLLTVTVVLSLKEGDWWPFLVLVCAVGVPAASGFGRSWVIAHVWCLVSRHRIQRTCAETGMHTRSGRLPLILWITPSAAGEKALVLARAGTCAEDFDAFSAEIASACYARDAVVSRHRRWGNLLTVEIIRGDEVPGPPVGLDRLYGRADWVSLRAEREPDVRLTTVPLPELSELLEPDELPFPGRGQQAA</sequence>
<name>A0ABP8ACB1_9ACTN</name>
<protein>
    <submittedName>
        <fullName evidence="3">Uncharacterized protein</fullName>
    </submittedName>
</protein>
<organism evidence="3 4">
    <name type="scientific">Streptosporangium oxazolinicum</name>
    <dbReference type="NCBI Taxonomy" id="909287"/>
    <lineage>
        <taxon>Bacteria</taxon>
        <taxon>Bacillati</taxon>
        <taxon>Actinomycetota</taxon>
        <taxon>Actinomycetes</taxon>
        <taxon>Streptosporangiales</taxon>
        <taxon>Streptosporangiaceae</taxon>
        <taxon>Streptosporangium</taxon>
    </lineage>
</organism>
<proteinExistence type="predicted"/>
<comment type="caution">
    <text evidence="3">The sequence shown here is derived from an EMBL/GenBank/DDBJ whole genome shotgun (WGS) entry which is preliminary data.</text>
</comment>
<feature type="transmembrane region" description="Helical" evidence="2">
    <location>
        <begin position="41"/>
        <end position="58"/>
    </location>
</feature>
<keyword evidence="4" id="KW-1185">Reference proteome</keyword>
<keyword evidence="2" id="KW-0472">Membrane</keyword>
<evidence type="ECO:0000256" key="1">
    <source>
        <dbReference type="SAM" id="MobiDB-lite"/>
    </source>
</evidence>
<dbReference type="EMBL" id="BAABAQ010000001">
    <property type="protein sequence ID" value="GAA4181446.1"/>
    <property type="molecule type" value="Genomic_DNA"/>
</dbReference>
<keyword evidence="2" id="KW-0812">Transmembrane</keyword>
<feature type="transmembrane region" description="Helical" evidence="2">
    <location>
        <begin position="64"/>
        <end position="91"/>
    </location>
</feature>
<feature type="region of interest" description="Disordered" evidence="1">
    <location>
        <begin position="1"/>
        <end position="20"/>
    </location>
</feature>
<evidence type="ECO:0000313" key="3">
    <source>
        <dbReference type="EMBL" id="GAA4181446.1"/>
    </source>
</evidence>
<keyword evidence="2" id="KW-1133">Transmembrane helix</keyword>
<accession>A0ABP8ACB1</accession>
<feature type="compositionally biased region" description="Basic and acidic residues" evidence="1">
    <location>
        <begin position="1"/>
        <end position="12"/>
    </location>
</feature>
<dbReference type="Proteomes" id="UP001501251">
    <property type="component" value="Unassembled WGS sequence"/>
</dbReference>
<dbReference type="RefSeq" id="WP_344914650.1">
    <property type="nucleotide sequence ID" value="NZ_BAABAQ010000001.1"/>
</dbReference>
<evidence type="ECO:0000256" key="2">
    <source>
        <dbReference type="SAM" id="Phobius"/>
    </source>
</evidence>
<gene>
    <name evidence="3" type="ORF">GCM10022252_05860</name>
</gene>
<reference evidence="4" key="1">
    <citation type="journal article" date="2019" name="Int. J. Syst. Evol. Microbiol.">
        <title>The Global Catalogue of Microorganisms (GCM) 10K type strain sequencing project: providing services to taxonomists for standard genome sequencing and annotation.</title>
        <authorList>
            <consortium name="The Broad Institute Genomics Platform"/>
            <consortium name="The Broad Institute Genome Sequencing Center for Infectious Disease"/>
            <person name="Wu L."/>
            <person name="Ma J."/>
        </authorList>
    </citation>
    <scope>NUCLEOTIDE SEQUENCE [LARGE SCALE GENOMIC DNA]</scope>
    <source>
        <strain evidence="4">JCM 17388</strain>
    </source>
</reference>